<sequence>MQSQGAASSSDDDSAPEEVGLEAGKAAVFEQQAKQSKSRQQLRLARKQQRQEQIALDQQRAEDRSSKRQKPNQSRSQHAGSPEGDDRLPESVITALLARQSATASTQQQQQQQQPDAGRAPAARRKARQRILSRQAGPVTVQVLQSHGSPAASEAASNFAASRFRRHGRVSTTKVTGHSFLSGHLILVDIRHDLQLGTVLLFLLPMLDHSQRCHMRPRLLLCFF</sequence>
<accession>A0AAW1RVG5</accession>
<gene>
    <name evidence="2" type="ORF">WJX74_005368</name>
</gene>
<evidence type="ECO:0000313" key="2">
    <source>
        <dbReference type="EMBL" id="KAK9837803.1"/>
    </source>
</evidence>
<name>A0AAW1RVG5_9CHLO</name>
<feature type="region of interest" description="Disordered" evidence="1">
    <location>
        <begin position="1"/>
        <end position="87"/>
    </location>
</feature>
<proteinExistence type="predicted"/>
<feature type="region of interest" description="Disordered" evidence="1">
    <location>
        <begin position="100"/>
        <end position="137"/>
    </location>
</feature>
<protein>
    <submittedName>
        <fullName evidence="2">Uncharacterized protein</fullName>
    </submittedName>
</protein>
<evidence type="ECO:0000313" key="3">
    <source>
        <dbReference type="Proteomes" id="UP001438707"/>
    </source>
</evidence>
<dbReference type="Proteomes" id="UP001438707">
    <property type="component" value="Unassembled WGS sequence"/>
</dbReference>
<feature type="compositionally biased region" description="Basic residues" evidence="1">
    <location>
        <begin position="122"/>
        <end position="131"/>
    </location>
</feature>
<keyword evidence="3" id="KW-1185">Reference proteome</keyword>
<evidence type="ECO:0000256" key="1">
    <source>
        <dbReference type="SAM" id="MobiDB-lite"/>
    </source>
</evidence>
<organism evidence="2 3">
    <name type="scientific">Apatococcus lobatus</name>
    <dbReference type="NCBI Taxonomy" id="904363"/>
    <lineage>
        <taxon>Eukaryota</taxon>
        <taxon>Viridiplantae</taxon>
        <taxon>Chlorophyta</taxon>
        <taxon>core chlorophytes</taxon>
        <taxon>Trebouxiophyceae</taxon>
        <taxon>Chlorellales</taxon>
        <taxon>Chlorellaceae</taxon>
        <taxon>Apatococcus</taxon>
    </lineage>
</organism>
<dbReference type="AlphaFoldDB" id="A0AAW1RVG5"/>
<feature type="compositionally biased region" description="Acidic residues" evidence="1">
    <location>
        <begin position="10"/>
        <end position="20"/>
    </location>
</feature>
<feature type="compositionally biased region" description="Low complexity" evidence="1">
    <location>
        <begin position="100"/>
        <end position="121"/>
    </location>
</feature>
<reference evidence="2 3" key="1">
    <citation type="journal article" date="2024" name="Nat. Commun.">
        <title>Phylogenomics reveals the evolutionary origins of lichenization in chlorophyte algae.</title>
        <authorList>
            <person name="Puginier C."/>
            <person name="Libourel C."/>
            <person name="Otte J."/>
            <person name="Skaloud P."/>
            <person name="Haon M."/>
            <person name="Grisel S."/>
            <person name="Petersen M."/>
            <person name="Berrin J.G."/>
            <person name="Delaux P.M."/>
            <person name="Dal Grande F."/>
            <person name="Keller J."/>
        </authorList>
    </citation>
    <scope>NUCLEOTIDE SEQUENCE [LARGE SCALE GENOMIC DNA]</scope>
    <source>
        <strain evidence="2 3">SAG 2145</strain>
    </source>
</reference>
<comment type="caution">
    <text evidence="2">The sequence shown here is derived from an EMBL/GenBank/DDBJ whole genome shotgun (WGS) entry which is preliminary data.</text>
</comment>
<dbReference type="EMBL" id="JALJOS010000006">
    <property type="protein sequence ID" value="KAK9837803.1"/>
    <property type="molecule type" value="Genomic_DNA"/>
</dbReference>